<protein>
    <submittedName>
        <fullName evidence="2">Uncharacterized protein</fullName>
    </submittedName>
</protein>
<accession>A0A0F8ZPD9</accession>
<dbReference type="EMBL" id="LAZR01062318">
    <property type="protein sequence ID" value="KKK61771.1"/>
    <property type="molecule type" value="Genomic_DNA"/>
</dbReference>
<sequence>DTPLFIELMDTIEGLPEYLIETFRERIGKRLANVTPNVTETSGNSVSVSVPVSVTVVPTLVRNAGRSTPEAEEVVSEIEPFPCRGKLKTWILPKAKLAEYEKTYEHLDVLDQMKRAWQWVQDRPTQRKTAKGMPQYLSNWLNRECNSGRGKSEKARPPSISGKKGGNESWE</sequence>
<reference evidence="2" key="1">
    <citation type="journal article" date="2015" name="Nature">
        <title>Complex archaea that bridge the gap between prokaryotes and eukaryotes.</title>
        <authorList>
            <person name="Spang A."/>
            <person name="Saw J.H."/>
            <person name="Jorgensen S.L."/>
            <person name="Zaremba-Niedzwiedzka K."/>
            <person name="Martijn J."/>
            <person name="Lind A.E."/>
            <person name="van Eijk R."/>
            <person name="Schleper C."/>
            <person name="Guy L."/>
            <person name="Ettema T.J."/>
        </authorList>
    </citation>
    <scope>NUCLEOTIDE SEQUENCE</scope>
</reference>
<evidence type="ECO:0000313" key="2">
    <source>
        <dbReference type="EMBL" id="KKK61771.1"/>
    </source>
</evidence>
<proteinExistence type="predicted"/>
<organism evidence="2">
    <name type="scientific">marine sediment metagenome</name>
    <dbReference type="NCBI Taxonomy" id="412755"/>
    <lineage>
        <taxon>unclassified sequences</taxon>
        <taxon>metagenomes</taxon>
        <taxon>ecological metagenomes</taxon>
    </lineage>
</organism>
<comment type="caution">
    <text evidence="2">The sequence shown here is derived from an EMBL/GenBank/DDBJ whole genome shotgun (WGS) entry which is preliminary data.</text>
</comment>
<feature type="non-terminal residue" evidence="2">
    <location>
        <position position="1"/>
    </location>
</feature>
<evidence type="ECO:0000256" key="1">
    <source>
        <dbReference type="SAM" id="MobiDB-lite"/>
    </source>
</evidence>
<dbReference type="AlphaFoldDB" id="A0A0F8ZPD9"/>
<name>A0A0F8ZPD9_9ZZZZ</name>
<feature type="region of interest" description="Disordered" evidence="1">
    <location>
        <begin position="142"/>
        <end position="171"/>
    </location>
</feature>
<gene>
    <name evidence="2" type="ORF">LCGC14_3010990</name>
</gene>